<evidence type="ECO:0000256" key="10">
    <source>
        <dbReference type="ARBA" id="ARBA00049659"/>
    </source>
</evidence>
<keyword evidence="5" id="KW-0677">Repeat</keyword>
<keyword evidence="2" id="KW-0963">Cytoplasm</keyword>
<evidence type="ECO:0000313" key="13">
    <source>
        <dbReference type="Proteomes" id="UP001431209"/>
    </source>
</evidence>
<keyword evidence="7" id="KW-0505">Motor protein</keyword>
<sequence>MPPIAKMDGNMAQLKKCKQLSLSTNNIDKLGSLAGMDSLEILSLGRNGLTKLQNLDSVAGTLNQLWISYNNIDKLTGIDKLKKLKVLYMSNNNVSTWSEFERLKELPELQDLLFIGNPLERTARDQGGKEAWRLEVLKRLPNLKMLDGEPVTEKDFGDSGAPM</sequence>
<name>A0AAW2YID1_9EUKA</name>
<dbReference type="PROSITE" id="PS51450">
    <property type="entry name" value="LRR"/>
    <property type="match status" value="3"/>
</dbReference>
<dbReference type="PANTHER" id="PTHR15454">
    <property type="entry name" value="NISCHARIN RELATED"/>
    <property type="match status" value="1"/>
</dbReference>
<comment type="similarity">
    <text evidence="10">Belongs to the dynein light chain LC1-type family.</text>
</comment>
<comment type="subcellular location">
    <subcellularLocation>
        <location evidence="1">Cytoplasm</location>
        <location evidence="1">Cytoskeleton</location>
        <location evidence="1">Cilium axoneme</location>
    </subcellularLocation>
</comment>
<keyword evidence="8" id="KW-0206">Cytoskeleton</keyword>
<dbReference type="EMBL" id="JAOPGA020000124">
    <property type="protein sequence ID" value="KAL0476972.1"/>
    <property type="molecule type" value="Genomic_DNA"/>
</dbReference>
<keyword evidence="4" id="KW-0493">Microtubule</keyword>
<dbReference type="SMART" id="SM00365">
    <property type="entry name" value="LRR_SD22"/>
    <property type="match status" value="4"/>
</dbReference>
<dbReference type="InterPro" id="IPR032675">
    <property type="entry name" value="LRR_dom_sf"/>
</dbReference>
<organism evidence="12 13">
    <name type="scientific">Acrasis kona</name>
    <dbReference type="NCBI Taxonomy" id="1008807"/>
    <lineage>
        <taxon>Eukaryota</taxon>
        <taxon>Discoba</taxon>
        <taxon>Heterolobosea</taxon>
        <taxon>Tetramitia</taxon>
        <taxon>Eutetramitia</taxon>
        <taxon>Acrasidae</taxon>
        <taxon>Acrasis</taxon>
    </lineage>
</organism>
<evidence type="ECO:0000256" key="7">
    <source>
        <dbReference type="ARBA" id="ARBA00023175"/>
    </source>
</evidence>
<keyword evidence="3" id="KW-0433">Leucine-rich repeat</keyword>
<accession>A0AAW2YID1</accession>
<dbReference type="InterPro" id="IPR025875">
    <property type="entry name" value="Leu-rich_rpt_4"/>
</dbReference>
<dbReference type="PANTHER" id="PTHR15454:SF73">
    <property type="entry name" value="DYNEIN AXONEMAL LIGHT CHAIN 1"/>
    <property type="match status" value="1"/>
</dbReference>
<evidence type="ECO:0000256" key="5">
    <source>
        <dbReference type="ARBA" id="ARBA00022737"/>
    </source>
</evidence>
<comment type="caution">
    <text evidence="12">The sequence shown here is derived from an EMBL/GenBank/DDBJ whole genome shotgun (WGS) entry which is preliminary data.</text>
</comment>
<dbReference type="Proteomes" id="UP001431209">
    <property type="component" value="Unassembled WGS sequence"/>
</dbReference>
<dbReference type="InterPro" id="IPR001611">
    <property type="entry name" value="Leu-rich_rpt"/>
</dbReference>
<dbReference type="AlphaFoldDB" id="A0AAW2YID1"/>
<evidence type="ECO:0000256" key="9">
    <source>
        <dbReference type="ARBA" id="ARBA00023273"/>
    </source>
</evidence>
<keyword evidence="6" id="KW-0243">Dynein</keyword>
<evidence type="ECO:0000256" key="6">
    <source>
        <dbReference type="ARBA" id="ARBA00023017"/>
    </source>
</evidence>
<evidence type="ECO:0000256" key="2">
    <source>
        <dbReference type="ARBA" id="ARBA00022490"/>
    </source>
</evidence>
<gene>
    <name evidence="12" type="ORF">AKO1_006413</name>
</gene>
<evidence type="ECO:0000256" key="4">
    <source>
        <dbReference type="ARBA" id="ARBA00022701"/>
    </source>
</evidence>
<reference evidence="12 13" key="1">
    <citation type="submission" date="2024-03" db="EMBL/GenBank/DDBJ databases">
        <title>The Acrasis kona genome and developmental transcriptomes reveal deep origins of eukaryotic multicellular pathways.</title>
        <authorList>
            <person name="Sheikh S."/>
            <person name="Fu C.-J."/>
            <person name="Brown M.W."/>
            <person name="Baldauf S.L."/>
        </authorList>
    </citation>
    <scope>NUCLEOTIDE SEQUENCE [LARGE SCALE GENOMIC DNA]</scope>
    <source>
        <strain evidence="12 13">ATCC MYA-3509</strain>
    </source>
</reference>
<dbReference type="Pfam" id="PF12799">
    <property type="entry name" value="LRR_4"/>
    <property type="match status" value="1"/>
</dbReference>
<evidence type="ECO:0000256" key="3">
    <source>
        <dbReference type="ARBA" id="ARBA00022614"/>
    </source>
</evidence>
<protein>
    <recommendedName>
        <fullName evidence="11">Dynein axonemal light chain 1</fullName>
    </recommendedName>
</protein>
<keyword evidence="13" id="KW-1185">Reference proteome</keyword>
<dbReference type="FunFam" id="3.80.10.10:FF:000049">
    <property type="entry name" value="Dynein light chain 1"/>
    <property type="match status" value="1"/>
</dbReference>
<evidence type="ECO:0000256" key="1">
    <source>
        <dbReference type="ARBA" id="ARBA00004430"/>
    </source>
</evidence>
<evidence type="ECO:0000256" key="8">
    <source>
        <dbReference type="ARBA" id="ARBA00023212"/>
    </source>
</evidence>
<dbReference type="Gene3D" id="3.80.10.10">
    <property type="entry name" value="Ribonuclease Inhibitor"/>
    <property type="match status" value="1"/>
</dbReference>
<dbReference type="GO" id="GO:0005874">
    <property type="term" value="C:microtubule"/>
    <property type="evidence" value="ECO:0007669"/>
    <property type="project" value="UniProtKB-KW"/>
</dbReference>
<dbReference type="GO" id="GO:0030286">
    <property type="term" value="C:dynein complex"/>
    <property type="evidence" value="ECO:0007669"/>
    <property type="project" value="UniProtKB-KW"/>
</dbReference>
<evidence type="ECO:0000256" key="11">
    <source>
        <dbReference type="ARBA" id="ARBA00049760"/>
    </source>
</evidence>
<evidence type="ECO:0000313" key="12">
    <source>
        <dbReference type="EMBL" id="KAL0476972.1"/>
    </source>
</evidence>
<keyword evidence="9" id="KW-0966">Cell projection</keyword>
<dbReference type="SUPFAM" id="SSF52058">
    <property type="entry name" value="L domain-like"/>
    <property type="match status" value="1"/>
</dbReference>
<dbReference type="GO" id="GO:0005930">
    <property type="term" value="C:axoneme"/>
    <property type="evidence" value="ECO:0007669"/>
    <property type="project" value="UniProtKB-SubCell"/>
</dbReference>
<proteinExistence type="inferred from homology"/>